<keyword evidence="1" id="KW-1277">Toxin-antitoxin system</keyword>
<dbReference type="AlphaFoldDB" id="A0A2W7R0K6"/>
<reference evidence="2 3" key="1">
    <citation type="submission" date="2018-06" db="EMBL/GenBank/DDBJ databases">
        <title>Genomic Encyclopedia of Archaeal and Bacterial Type Strains, Phase II (KMG-II): from individual species to whole genera.</title>
        <authorList>
            <person name="Goeker M."/>
        </authorList>
    </citation>
    <scope>NUCLEOTIDE SEQUENCE [LARGE SCALE GENOMIC DNA]</scope>
    <source>
        <strain evidence="2 3">DSM 19830</strain>
    </source>
</reference>
<comment type="caution">
    <text evidence="2">The sequence shown here is derived from an EMBL/GenBank/DDBJ whole genome shotgun (WGS) entry which is preliminary data.</text>
</comment>
<proteinExistence type="predicted"/>
<accession>A0A2W7R0K6</accession>
<gene>
    <name evidence="2" type="ORF">LV85_03948</name>
</gene>
<dbReference type="OrthoDB" id="595476at2"/>
<evidence type="ECO:0000313" key="3">
    <source>
        <dbReference type="Proteomes" id="UP000248882"/>
    </source>
</evidence>
<organism evidence="2 3">
    <name type="scientific">Algoriphagus chordae</name>
    <dbReference type="NCBI Taxonomy" id="237019"/>
    <lineage>
        <taxon>Bacteria</taxon>
        <taxon>Pseudomonadati</taxon>
        <taxon>Bacteroidota</taxon>
        <taxon>Cytophagia</taxon>
        <taxon>Cytophagales</taxon>
        <taxon>Cyclobacteriaceae</taxon>
        <taxon>Algoriphagus</taxon>
    </lineage>
</organism>
<keyword evidence="3" id="KW-1185">Reference proteome</keyword>
<dbReference type="InterPro" id="IPR035093">
    <property type="entry name" value="RelE/ParE_toxin_dom_sf"/>
</dbReference>
<dbReference type="Proteomes" id="UP000248882">
    <property type="component" value="Unassembled WGS sequence"/>
</dbReference>
<dbReference type="InterPro" id="IPR007712">
    <property type="entry name" value="RelE/ParE_toxin"/>
</dbReference>
<evidence type="ECO:0000256" key="1">
    <source>
        <dbReference type="ARBA" id="ARBA00022649"/>
    </source>
</evidence>
<dbReference type="Pfam" id="PF05016">
    <property type="entry name" value="ParE_toxin"/>
    <property type="match status" value="1"/>
</dbReference>
<evidence type="ECO:0000313" key="2">
    <source>
        <dbReference type="EMBL" id="PZX47599.1"/>
    </source>
</evidence>
<dbReference type="Gene3D" id="3.30.2310.20">
    <property type="entry name" value="RelE-like"/>
    <property type="match status" value="1"/>
</dbReference>
<dbReference type="RefSeq" id="WP_111322620.1">
    <property type="nucleotide sequence ID" value="NZ_QKZT01000024.1"/>
</dbReference>
<name>A0A2W7R0K6_9BACT</name>
<protein>
    <submittedName>
        <fullName evidence="2">Plasmid stabilization system protein ParE</fullName>
    </submittedName>
</protein>
<sequence length="100" mass="11882">MPYNYQLSEEAESDVYESYIWYETQQIGLGEKFLESINAAAQTIISNPKTYRIRYKKIVRAFVVNRFPYLILYVVNGNNIDVIAVFNTNQHPKKWKKRLQ</sequence>
<dbReference type="EMBL" id="QKZT01000024">
    <property type="protein sequence ID" value="PZX47599.1"/>
    <property type="molecule type" value="Genomic_DNA"/>
</dbReference>